<dbReference type="KEGG" id="nav:JQS30_17185"/>
<feature type="transmembrane region" description="Helical" evidence="3">
    <location>
        <begin position="157"/>
        <end position="177"/>
    </location>
</feature>
<feature type="transmembrane region" description="Helical" evidence="3">
    <location>
        <begin position="54"/>
        <end position="75"/>
    </location>
</feature>
<keyword evidence="1" id="KW-0175">Coiled coil</keyword>
<evidence type="ECO:0000256" key="3">
    <source>
        <dbReference type="SAM" id="Phobius"/>
    </source>
</evidence>
<feature type="compositionally biased region" description="Basic and acidic residues" evidence="2">
    <location>
        <begin position="529"/>
        <end position="538"/>
    </location>
</feature>
<proteinExistence type="predicted"/>
<keyword evidence="5" id="KW-1185">Reference proteome</keyword>
<name>A0A895XXD9_9ACTN</name>
<evidence type="ECO:0000256" key="2">
    <source>
        <dbReference type="SAM" id="MobiDB-lite"/>
    </source>
</evidence>
<feature type="compositionally biased region" description="Low complexity" evidence="2">
    <location>
        <begin position="391"/>
        <end position="413"/>
    </location>
</feature>
<dbReference type="EMBL" id="CP070498">
    <property type="protein sequence ID" value="QSB07176.1"/>
    <property type="molecule type" value="Genomic_DNA"/>
</dbReference>
<gene>
    <name evidence="4" type="ORF">JQS30_17185</name>
</gene>
<sequence>MPELFEGGPPTVDEFSAWWDVYGYLIETSLGAAVLVILMITLIVAKIRGRIDSWIANTVTLMVLVYQSHGVWGLLGRAFDMPFGLKICLFFVIEGLVLFFAAKALKRLEATIEYGEPDEDGNRKVLANGRTGWPGIAVWIIAISTGILVGLSEEAPYAFWFRFGIGVAAAALWWANLTEDRIALDVKRSKKNTRWRWTPERLMVNWGWLEPDDGDVEDTNEEWLKRKLVKLAHVHHTSRLPWRRALAGKRLVSWSQSATDEVLDAVRNQLVLMYLVRERTNPDAAVQDAIEAAQQGRSEEIKTLTATHENELESVRAAAKEQLVTAEQRIKELEELHSSTIESFRNQVEALKSDAGEQIRQLQEEVGRLRPDAERAEALAHKINQIRNSNASGGPKTPAPASGASSTASMGSPVVTERPSSAPPAPVRTPTQRAGLDPNQAPPSAGNAALAVKPTMTGKEQLRATWDVLASEGKVSGETSTATLVELGLTVVSAEVSRDSARRYASEWAREQRKNAAAAASASQGPRLRRIETTPRSD</sequence>
<feature type="coiled-coil region" evidence="1">
    <location>
        <begin position="309"/>
        <end position="365"/>
    </location>
</feature>
<evidence type="ECO:0000313" key="4">
    <source>
        <dbReference type="EMBL" id="QSB07176.1"/>
    </source>
</evidence>
<dbReference type="AlphaFoldDB" id="A0A895XXD9"/>
<keyword evidence="3" id="KW-0472">Membrane</keyword>
<evidence type="ECO:0000256" key="1">
    <source>
        <dbReference type="SAM" id="Coils"/>
    </source>
</evidence>
<keyword evidence="3" id="KW-1133">Transmembrane helix</keyword>
<keyword evidence="3" id="KW-0812">Transmembrane</keyword>
<geneLocation type="plasmid" evidence="4 5">
    <name>p1</name>
</geneLocation>
<feature type="transmembrane region" description="Helical" evidence="3">
    <location>
        <begin position="132"/>
        <end position="151"/>
    </location>
</feature>
<dbReference type="RefSeq" id="WP_213173171.1">
    <property type="nucleotide sequence ID" value="NZ_CP070498.1"/>
</dbReference>
<feature type="region of interest" description="Disordered" evidence="2">
    <location>
        <begin position="385"/>
        <end position="447"/>
    </location>
</feature>
<protein>
    <submittedName>
        <fullName evidence="4">Uncharacterized protein</fullName>
    </submittedName>
</protein>
<evidence type="ECO:0000313" key="5">
    <source>
        <dbReference type="Proteomes" id="UP000662939"/>
    </source>
</evidence>
<organism evidence="4 5">
    <name type="scientific">Natronoglycomyces albus</name>
    <dbReference type="NCBI Taxonomy" id="2811108"/>
    <lineage>
        <taxon>Bacteria</taxon>
        <taxon>Bacillati</taxon>
        <taxon>Actinomycetota</taxon>
        <taxon>Actinomycetes</taxon>
        <taxon>Glycomycetales</taxon>
        <taxon>Glycomycetaceae</taxon>
        <taxon>Natronoglycomyces</taxon>
    </lineage>
</organism>
<reference evidence="4" key="1">
    <citation type="submission" date="2021-02" db="EMBL/GenBank/DDBJ databases">
        <title>Natronoglycomyces albus gen. nov., sp. nov, a haloalkaliphilic actinobacterium from a soda solonchak soil.</title>
        <authorList>
            <person name="Sorokin D.Y."/>
            <person name="Khijniak T.V."/>
            <person name="Zakharycheva A.P."/>
            <person name="Boueva O.V."/>
            <person name="Ariskina E.V."/>
            <person name="Hahnke R.L."/>
            <person name="Bunk B."/>
            <person name="Sproer C."/>
            <person name="Schumann P."/>
            <person name="Evtushenko L.I."/>
            <person name="Kublanov I.V."/>
        </authorList>
    </citation>
    <scope>NUCLEOTIDE SEQUENCE</scope>
    <source>
        <strain evidence="4">DSM 106290</strain>
        <plasmid evidence="4">p1</plasmid>
    </source>
</reference>
<feature type="transmembrane region" description="Helical" evidence="3">
    <location>
        <begin position="81"/>
        <end position="102"/>
    </location>
</feature>
<keyword evidence="4" id="KW-0614">Plasmid</keyword>
<dbReference type="Proteomes" id="UP000662939">
    <property type="component" value="Plasmid p1"/>
</dbReference>
<feature type="region of interest" description="Disordered" evidence="2">
    <location>
        <begin position="512"/>
        <end position="538"/>
    </location>
</feature>
<accession>A0A895XXD9</accession>
<feature type="transmembrane region" description="Helical" evidence="3">
    <location>
        <begin position="21"/>
        <end position="45"/>
    </location>
</feature>